<dbReference type="KEGG" id="bbes:BESB_021710"/>
<feature type="domain" description="IF140/IFT172/WDR19 TPR" evidence="9">
    <location>
        <begin position="911"/>
        <end position="1177"/>
    </location>
</feature>
<evidence type="ECO:0000256" key="8">
    <source>
        <dbReference type="ARBA" id="ARBA00038130"/>
    </source>
</evidence>
<dbReference type="Proteomes" id="UP000224006">
    <property type="component" value="Chromosome XI"/>
</dbReference>
<comment type="similarity">
    <text evidence="8">Belongs to the IFT172 family.</text>
</comment>
<dbReference type="InterPro" id="IPR015943">
    <property type="entry name" value="WD40/YVTN_repeat-like_dom_sf"/>
</dbReference>
<dbReference type="RefSeq" id="XP_029216239.1">
    <property type="nucleotide sequence ID" value="XM_029360880.1"/>
</dbReference>
<dbReference type="InterPro" id="IPR036322">
    <property type="entry name" value="WD40_repeat_dom_sf"/>
</dbReference>
<evidence type="ECO:0000256" key="1">
    <source>
        <dbReference type="ARBA" id="ARBA00004138"/>
    </source>
</evidence>
<dbReference type="PANTHER" id="PTHR15722:SF2">
    <property type="entry name" value="INTRAFLAGELLAR TRANSPORT PROTEIN 172 HOMOLOG"/>
    <property type="match status" value="1"/>
</dbReference>
<protein>
    <submittedName>
        <fullName evidence="10">Putative intraflagellar transport protein</fullName>
    </submittedName>
</protein>
<evidence type="ECO:0000256" key="6">
    <source>
        <dbReference type="ARBA" id="ARBA00023069"/>
    </source>
</evidence>
<sequence length="1784" mass="191842">MRLQHSGGTLLPSASSKNPVVSAACCASGKRMAVALAADRVVHLVDARGCEVDRFGTRPSDKSETKIHSVTAVALSPDSLRVAVAQSDDMVFVYHVGHAPTDKKAVYRKFPTHAPATSLVWPSGSADAFYYGLVNGRVRVAQVELNKSGTLFDKKSPVTCIGCQHAGNILASGHADGSVQLCSMDAGANKSTTKEAYKFSAAVSAIGFAPRCIAAASQTAHVALFAGDGALLQVLDFNRVSPPLKDISALCFHPAGARLVVAAGEQLHVFSRRSAATPAAPENNDELHARFSLFLPESLWKKASAWGTLGAPVKLEGCCGVSTLCWTPDGSTLYAGTLRGSVEKFASFTKKARWGNTFEFYFLSPSRVRAKRLSDRRSIVIEAAAKDEPERAPSIERLEVYQERFVVAHTDSNQVVFADIETRKVSTLSASWRVPAKFVFHADSVCLVHHERASVAVVLLGYSEIAGHEQLPSSRRAFALSDCGPVCLKSGGAGLIQERVPCFSHAEAPFLQGSSRLGSETLRYSVYDGCHGAPLSAEGALARVECSANGDLQAVLNLPHGSTVKKLNTGLIQLAACIHDKSYSAGLALLDGMERPWAEDVRQKARCLADAALADGYMDIAKICFASAGCLAESRFLADTECGVRRAGANDRAEASRHGAAAVNRYLLKAREPWRKLPGDEAHPPEASLSIGGNLRVPERHRAGPCDCQPLFRFDAGNLLAERETRGDSNQLTGERRAWLMHTGQEEKAGEVALQVDQRPVVAAEIFLRGGLPFRAAAVVASHETISFPPELLESVGRDLAACGLYEQAGDIFQRLGDTAKALSAYRKGCAFKKAVELARKSDPATVIELEEAWAQSLLAENQPEAAVNHFIEAGSTVKAIEASLEAKQWKKALQLLHGLLEDNQKNVATPFLRRLAKELRATGRHADAARCFTQAGDWDDAVRMYVEAGRIEEALQLAASSLGVADAQALAVGVASECEAKGDLQNAAKAFLLIEAYDEAIAMYRRHSQTDAMLKLVALHRPELLEETYRSLGEALEARGDFEAAEQFYTGGGLWKLAVGMYQRGRKWEDAMRVARKEGGEEAFAAVISAHAEVTASESGSDAAIQLLLKHKMPERAVEAAVAAGDFAQALKVAKDSGPDMFEAVNLRLAATHQDRGDFQAAERHFLLAGKACEAIEMYRQQHDWEAAMRVAEMHSHDAVLELRLSRAKSVADAGDLKAAEALFIEAERADLAVSMYLVRDLRAEALKISKAHCPQLLPQLLRRVAVLRCGSGGADELIDLANVFEAAGLFAEAIGICLAADAPAVPDAALLKKTWLMAVSLAETNMPDRLSEVADAVARKMLAAWGPSLEAAELLEAAGEPQEAVQCLVDCQAWEKARSLARAVGRPACEAVVREGEKKQMVAQRDLQGLLLRGETSAALEVAAADGAWETCLACARDVAPDQLPSVLCAYGQTLLCDERAEEAAHLLLEAAGSWERHEGARSLCRELVYSLHRTAISAAGDKVRRTTHAGLIKSLLMRILARSRSRLEGGRDAGDAAPEEIRCIQDVQNKALAGEAERPLHAKLLVAHYLGVLSVAETHCHAGTRITAAKTAVALLRYARELRPDDAFYRAGLHCKAVGWSEMAFWFLNRYLDTVEAIEDSGAAVGGADSEATDIPPLEELSLPGSQLLPAAKTEEAREWVLDWSVCQGLSPALRKRECRACREKVYEASMCCSKCGEAEELCVVTGYPVDRASVVQCTICRSRGNACDWAALVSLTKECPWCGSPQAAGETALASSTGEA</sequence>
<dbReference type="GO" id="GO:0005930">
    <property type="term" value="C:axoneme"/>
    <property type="evidence" value="ECO:0007669"/>
    <property type="project" value="TreeGrafter"/>
</dbReference>
<keyword evidence="4" id="KW-0677">Repeat</keyword>
<dbReference type="SUPFAM" id="SSF48452">
    <property type="entry name" value="TPR-like"/>
    <property type="match status" value="1"/>
</dbReference>
<evidence type="ECO:0000256" key="5">
    <source>
        <dbReference type="ARBA" id="ARBA00022803"/>
    </source>
</evidence>
<keyword evidence="3" id="KW-0853">WD repeat</keyword>
<evidence type="ECO:0000256" key="7">
    <source>
        <dbReference type="ARBA" id="ARBA00023273"/>
    </source>
</evidence>
<accession>A0A2A9MA31</accession>
<proteinExistence type="inferred from homology"/>
<name>A0A2A9MA31_BESBE</name>
<dbReference type="STRING" id="94643.A0A2A9MA31"/>
<organism evidence="10 11">
    <name type="scientific">Besnoitia besnoiti</name>
    <name type="common">Apicomplexan protozoan</name>
    <dbReference type="NCBI Taxonomy" id="94643"/>
    <lineage>
        <taxon>Eukaryota</taxon>
        <taxon>Sar</taxon>
        <taxon>Alveolata</taxon>
        <taxon>Apicomplexa</taxon>
        <taxon>Conoidasida</taxon>
        <taxon>Coccidia</taxon>
        <taxon>Eucoccidiorida</taxon>
        <taxon>Eimeriorina</taxon>
        <taxon>Sarcocystidae</taxon>
        <taxon>Besnoitia</taxon>
    </lineage>
</organism>
<evidence type="ECO:0000313" key="11">
    <source>
        <dbReference type="Proteomes" id="UP000224006"/>
    </source>
</evidence>
<dbReference type="GO" id="GO:0036064">
    <property type="term" value="C:ciliary basal body"/>
    <property type="evidence" value="ECO:0007669"/>
    <property type="project" value="TreeGrafter"/>
</dbReference>
<keyword evidence="11" id="KW-1185">Reference proteome</keyword>
<reference evidence="10 11" key="1">
    <citation type="submission" date="2017-09" db="EMBL/GenBank/DDBJ databases">
        <title>Genome sequencing of Besnoitia besnoiti strain Bb-Ger1.</title>
        <authorList>
            <person name="Schares G."/>
            <person name="Venepally P."/>
            <person name="Lorenzi H.A."/>
        </authorList>
    </citation>
    <scope>NUCLEOTIDE SEQUENCE [LARGE SCALE GENOMIC DNA]</scope>
    <source>
        <strain evidence="10 11">Bb-Ger1</strain>
    </source>
</reference>
<keyword evidence="5" id="KW-0802">TPR repeat</keyword>
<dbReference type="InterPro" id="IPR056168">
    <property type="entry name" value="TPR_IF140/IFT172/WDR19"/>
</dbReference>
<dbReference type="OrthoDB" id="2186662at2759"/>
<dbReference type="VEuPathDB" id="ToxoDB:BESB_021710"/>
<keyword evidence="6" id="KW-0969">Cilium</keyword>
<evidence type="ECO:0000256" key="2">
    <source>
        <dbReference type="ARBA" id="ARBA00022473"/>
    </source>
</evidence>
<dbReference type="SMART" id="SM00320">
    <property type="entry name" value="WD40"/>
    <property type="match status" value="5"/>
</dbReference>
<dbReference type="Pfam" id="PF24762">
    <property type="entry name" value="TPR_IF140-IFT172"/>
    <property type="match status" value="1"/>
</dbReference>
<dbReference type="InterPro" id="IPR001680">
    <property type="entry name" value="WD40_rpt"/>
</dbReference>
<dbReference type="EMBL" id="NWUJ01000012">
    <property type="protein sequence ID" value="PFH32230.1"/>
    <property type="molecule type" value="Genomic_DNA"/>
</dbReference>
<gene>
    <name evidence="10" type="ORF">BESB_021710</name>
</gene>
<evidence type="ECO:0000259" key="9">
    <source>
        <dbReference type="Pfam" id="PF24762"/>
    </source>
</evidence>
<keyword evidence="7" id="KW-0966">Cell projection</keyword>
<dbReference type="Gene3D" id="1.25.40.470">
    <property type="match status" value="2"/>
</dbReference>
<dbReference type="Gene3D" id="2.130.10.10">
    <property type="entry name" value="YVTN repeat-like/Quinoprotein amine dehydrogenase"/>
    <property type="match status" value="2"/>
</dbReference>
<dbReference type="GeneID" id="40307232"/>
<comment type="subcellular location">
    <subcellularLocation>
        <location evidence="1">Cell projection</location>
        <location evidence="1">Cilium</location>
    </subcellularLocation>
</comment>
<dbReference type="GO" id="GO:0042073">
    <property type="term" value="P:intraciliary transport"/>
    <property type="evidence" value="ECO:0007669"/>
    <property type="project" value="TreeGrafter"/>
</dbReference>
<dbReference type="SUPFAM" id="SSF50978">
    <property type="entry name" value="WD40 repeat-like"/>
    <property type="match status" value="1"/>
</dbReference>
<dbReference type="GO" id="GO:0030992">
    <property type="term" value="C:intraciliary transport particle B"/>
    <property type="evidence" value="ECO:0007669"/>
    <property type="project" value="TreeGrafter"/>
</dbReference>
<evidence type="ECO:0000256" key="4">
    <source>
        <dbReference type="ARBA" id="ARBA00022737"/>
    </source>
</evidence>
<keyword evidence="10" id="KW-0282">Flagellum</keyword>
<evidence type="ECO:0000313" key="10">
    <source>
        <dbReference type="EMBL" id="PFH32230.1"/>
    </source>
</evidence>
<keyword evidence="2" id="KW-0217">Developmental protein</keyword>
<dbReference type="PANTHER" id="PTHR15722">
    <property type="entry name" value="IFT140/172-RELATED"/>
    <property type="match status" value="1"/>
</dbReference>
<dbReference type="InterPro" id="IPR011990">
    <property type="entry name" value="TPR-like_helical_dom_sf"/>
</dbReference>
<comment type="caution">
    <text evidence="10">The sequence shown here is derived from an EMBL/GenBank/DDBJ whole genome shotgun (WGS) entry which is preliminary data.</text>
</comment>
<evidence type="ECO:0000256" key="3">
    <source>
        <dbReference type="ARBA" id="ARBA00022574"/>
    </source>
</evidence>